<sequence length="210" mass="23561">MRDIGCHVIQAEGDADVEIVKAAVATSSYKTTCLIGEDTDLLVLLLHHASSNGEKIYFRSDKGSPTTVLDIKVIKQSLVVQRWMHCSMGNPEEVCLQSDTPPFTKKFIKKGSVEQHIQTDESSRDCDVHEKSDHDTRSDLDSMSLPVLSAMPANTVPNEEPRDSEGRHCNHTENDSETKRYPQRERNPPIYLEEDTLLPKNADYAHISVD</sequence>
<dbReference type="AlphaFoldDB" id="A0A6S7GMI0"/>
<comment type="caution">
    <text evidence="2">The sequence shown here is derived from an EMBL/GenBank/DDBJ whole genome shotgun (WGS) entry which is preliminary data.</text>
</comment>
<accession>A0A6S7GMI0</accession>
<feature type="compositionally biased region" description="Basic and acidic residues" evidence="1">
    <location>
        <begin position="159"/>
        <end position="187"/>
    </location>
</feature>
<name>A0A6S7GMI0_PARCT</name>
<dbReference type="Proteomes" id="UP001152795">
    <property type="component" value="Unassembled WGS sequence"/>
</dbReference>
<evidence type="ECO:0000256" key="1">
    <source>
        <dbReference type="SAM" id="MobiDB-lite"/>
    </source>
</evidence>
<proteinExistence type="predicted"/>
<dbReference type="EMBL" id="CACRXK020002139">
    <property type="protein sequence ID" value="CAB3992865.1"/>
    <property type="molecule type" value="Genomic_DNA"/>
</dbReference>
<feature type="compositionally biased region" description="Basic and acidic residues" evidence="1">
    <location>
        <begin position="111"/>
        <end position="140"/>
    </location>
</feature>
<evidence type="ECO:0000313" key="3">
    <source>
        <dbReference type="Proteomes" id="UP001152795"/>
    </source>
</evidence>
<evidence type="ECO:0000313" key="2">
    <source>
        <dbReference type="EMBL" id="CAB3992865.1"/>
    </source>
</evidence>
<dbReference type="OrthoDB" id="8195485at2759"/>
<gene>
    <name evidence="2" type="ORF">PACLA_8A088049</name>
</gene>
<reference evidence="2" key="1">
    <citation type="submission" date="2020-04" db="EMBL/GenBank/DDBJ databases">
        <authorList>
            <person name="Alioto T."/>
            <person name="Alioto T."/>
            <person name="Gomez Garrido J."/>
        </authorList>
    </citation>
    <scope>NUCLEOTIDE SEQUENCE</scope>
    <source>
        <strain evidence="2">A484AB</strain>
    </source>
</reference>
<keyword evidence="3" id="KW-1185">Reference proteome</keyword>
<organism evidence="2 3">
    <name type="scientific">Paramuricea clavata</name>
    <name type="common">Red gorgonian</name>
    <name type="synonym">Violescent sea-whip</name>
    <dbReference type="NCBI Taxonomy" id="317549"/>
    <lineage>
        <taxon>Eukaryota</taxon>
        <taxon>Metazoa</taxon>
        <taxon>Cnidaria</taxon>
        <taxon>Anthozoa</taxon>
        <taxon>Octocorallia</taxon>
        <taxon>Malacalcyonacea</taxon>
        <taxon>Plexauridae</taxon>
        <taxon>Paramuricea</taxon>
    </lineage>
</organism>
<protein>
    <submittedName>
        <fullName evidence="2">Uncharacterized protein</fullName>
    </submittedName>
</protein>
<feature type="region of interest" description="Disordered" evidence="1">
    <location>
        <begin position="111"/>
        <end position="197"/>
    </location>
</feature>